<keyword evidence="1" id="KW-0812">Transmembrane</keyword>
<keyword evidence="1" id="KW-1133">Transmembrane helix</keyword>
<sequence>MSLGIFSLILIVLLATLFVDRRTRGRIAFAAVLAFMLGLVVAGSDGILAGPAHAIIDGVRSGMATVGATLGGNR</sequence>
<dbReference type="AlphaFoldDB" id="A0A239LHS2"/>
<keyword evidence="3" id="KW-1185">Reference proteome</keyword>
<organism evidence="2 3">
    <name type="scientific">Asanoa hainanensis</name>
    <dbReference type="NCBI Taxonomy" id="560556"/>
    <lineage>
        <taxon>Bacteria</taxon>
        <taxon>Bacillati</taxon>
        <taxon>Actinomycetota</taxon>
        <taxon>Actinomycetes</taxon>
        <taxon>Micromonosporales</taxon>
        <taxon>Micromonosporaceae</taxon>
        <taxon>Asanoa</taxon>
    </lineage>
</organism>
<accession>A0A239LHS2</accession>
<proteinExistence type="predicted"/>
<dbReference type="Proteomes" id="UP000198362">
    <property type="component" value="Unassembled WGS sequence"/>
</dbReference>
<dbReference type="RefSeq" id="WP_089248180.1">
    <property type="nucleotide sequence ID" value="NZ_FZPH01000004.1"/>
</dbReference>
<reference evidence="2 3" key="1">
    <citation type="submission" date="2017-06" db="EMBL/GenBank/DDBJ databases">
        <authorList>
            <person name="Kim H.J."/>
            <person name="Triplett B.A."/>
        </authorList>
    </citation>
    <scope>NUCLEOTIDE SEQUENCE [LARGE SCALE GENOMIC DNA]</scope>
    <source>
        <strain evidence="2 3">CGMCC 4.5593</strain>
    </source>
</reference>
<feature type="transmembrane region" description="Helical" evidence="1">
    <location>
        <begin position="28"/>
        <end position="50"/>
    </location>
</feature>
<dbReference type="OrthoDB" id="3297199at2"/>
<evidence type="ECO:0000256" key="1">
    <source>
        <dbReference type="SAM" id="Phobius"/>
    </source>
</evidence>
<dbReference type="EMBL" id="FZPH01000004">
    <property type="protein sequence ID" value="SNT30197.1"/>
    <property type="molecule type" value="Genomic_DNA"/>
</dbReference>
<name>A0A239LHS2_9ACTN</name>
<protein>
    <submittedName>
        <fullName evidence="2">Uncharacterized protein</fullName>
    </submittedName>
</protein>
<keyword evidence="1" id="KW-0472">Membrane</keyword>
<evidence type="ECO:0000313" key="2">
    <source>
        <dbReference type="EMBL" id="SNT30197.1"/>
    </source>
</evidence>
<evidence type="ECO:0000313" key="3">
    <source>
        <dbReference type="Proteomes" id="UP000198362"/>
    </source>
</evidence>
<gene>
    <name evidence="2" type="ORF">SAMN05421812_104357</name>
</gene>